<dbReference type="CDD" id="cd03811">
    <property type="entry name" value="GT4_GT28_WabH-like"/>
    <property type="match status" value="1"/>
</dbReference>
<feature type="domain" description="Glycosyltransferase subfamily 4-like N-terminal" evidence="2">
    <location>
        <begin position="35"/>
        <end position="193"/>
    </location>
</feature>
<evidence type="ECO:0000259" key="2">
    <source>
        <dbReference type="Pfam" id="PF13439"/>
    </source>
</evidence>
<dbReference type="Gene3D" id="3.40.50.2000">
    <property type="entry name" value="Glycogen Phosphorylase B"/>
    <property type="match status" value="2"/>
</dbReference>
<evidence type="ECO:0000313" key="4">
    <source>
        <dbReference type="Proteomes" id="UP000298213"/>
    </source>
</evidence>
<evidence type="ECO:0000313" key="3">
    <source>
        <dbReference type="EMBL" id="TFI59903.1"/>
    </source>
</evidence>
<sequence>MNDDRFTVRSGTSEAFRETARSRRVALLLPDMGGGGAERVALTLAEYFVAAGHEVDLVLMRAEGALLAALPAGIHLVDLGTSRIRSAIPAFARYLKERQPQAVQVSMWPLTIAAIVARALAGSSTRIVTSDHTILSKQYPRSRPLIHAFLKWSVRLLYPRAEARVMVANEAADDLARLSGLDRSAIEVIYNPVAGPPANLQPRPDIDRLWGDAETRIITVGSLKGEKNHPLLVRAFARAFRGPRARLMIVGEGPLREQLEQTIEAEDVREQVVLPGFTSDPWPFYASADLFVMSSDFEGYPLVLVEALRSGLRIVSTDCRSGPREILDGGRFGTLVPVGDEAALADAMRARLAEPIDRAALQAQAEALSGRQTCERYLRLMLDAVPA</sequence>
<proteinExistence type="predicted"/>
<dbReference type="Proteomes" id="UP000298213">
    <property type="component" value="Unassembled WGS sequence"/>
</dbReference>
<keyword evidence="3" id="KW-0808">Transferase</keyword>
<reference evidence="3 4" key="1">
    <citation type="submission" date="2019-03" db="EMBL/GenBank/DDBJ databases">
        <title>Genome sequence of Sphingomonas sp. 17J27-24.</title>
        <authorList>
            <person name="Kim M."/>
            <person name="Maeng S."/>
            <person name="Sathiyaraj S."/>
        </authorList>
    </citation>
    <scope>NUCLEOTIDE SEQUENCE [LARGE SCALE GENOMIC DNA]</scope>
    <source>
        <strain evidence="3 4">17J27-24</strain>
    </source>
</reference>
<dbReference type="Pfam" id="PF00534">
    <property type="entry name" value="Glycos_transf_1"/>
    <property type="match status" value="1"/>
</dbReference>
<dbReference type="InterPro" id="IPR028098">
    <property type="entry name" value="Glyco_trans_4-like_N"/>
</dbReference>
<dbReference type="OrthoDB" id="9790710at2"/>
<dbReference type="EMBL" id="SPDV01000002">
    <property type="protein sequence ID" value="TFI59903.1"/>
    <property type="molecule type" value="Genomic_DNA"/>
</dbReference>
<dbReference type="PANTHER" id="PTHR12526:SF630">
    <property type="entry name" value="GLYCOSYLTRANSFERASE"/>
    <property type="match status" value="1"/>
</dbReference>
<dbReference type="PANTHER" id="PTHR12526">
    <property type="entry name" value="GLYCOSYLTRANSFERASE"/>
    <property type="match status" value="1"/>
</dbReference>
<keyword evidence="4" id="KW-1185">Reference proteome</keyword>
<accession>A0A4Y8ZV39</accession>
<comment type="caution">
    <text evidence="3">The sequence shown here is derived from an EMBL/GenBank/DDBJ whole genome shotgun (WGS) entry which is preliminary data.</text>
</comment>
<gene>
    <name evidence="3" type="ORF">E2493_01230</name>
</gene>
<evidence type="ECO:0000259" key="1">
    <source>
        <dbReference type="Pfam" id="PF00534"/>
    </source>
</evidence>
<dbReference type="GO" id="GO:0016757">
    <property type="term" value="F:glycosyltransferase activity"/>
    <property type="evidence" value="ECO:0007669"/>
    <property type="project" value="UniProtKB-ARBA"/>
</dbReference>
<name>A0A4Y8ZV39_9SPHN</name>
<dbReference type="SUPFAM" id="SSF53756">
    <property type="entry name" value="UDP-Glycosyltransferase/glycogen phosphorylase"/>
    <property type="match status" value="1"/>
</dbReference>
<feature type="domain" description="Glycosyl transferase family 1" evidence="1">
    <location>
        <begin position="214"/>
        <end position="366"/>
    </location>
</feature>
<organism evidence="3 4">
    <name type="scientific">Sphingomonas parva</name>
    <dbReference type="NCBI Taxonomy" id="2555898"/>
    <lineage>
        <taxon>Bacteria</taxon>
        <taxon>Pseudomonadati</taxon>
        <taxon>Pseudomonadota</taxon>
        <taxon>Alphaproteobacteria</taxon>
        <taxon>Sphingomonadales</taxon>
        <taxon>Sphingomonadaceae</taxon>
        <taxon>Sphingomonas</taxon>
    </lineage>
</organism>
<dbReference type="Pfam" id="PF13439">
    <property type="entry name" value="Glyco_transf_4"/>
    <property type="match status" value="1"/>
</dbReference>
<protein>
    <submittedName>
        <fullName evidence="3">Glycosyltransferase</fullName>
    </submittedName>
</protein>
<dbReference type="InterPro" id="IPR001296">
    <property type="entry name" value="Glyco_trans_1"/>
</dbReference>
<dbReference type="AlphaFoldDB" id="A0A4Y8ZV39"/>